<accession>A0ABR9XB68</accession>
<comment type="caution">
    <text evidence="1">The sequence shown here is derived from an EMBL/GenBank/DDBJ whole genome shotgun (WGS) entry which is preliminary data.</text>
</comment>
<reference evidence="1 2" key="1">
    <citation type="journal article" date="2021" name="Int. J. Syst. Evol. Microbiol.">
        <title>Salipiger mangrovisoli sp. nov., isolated from mangrove soil and the proposal for the reclassification of Paraphaeobacter pallidus as Salipiger pallidus comb. nov.</title>
        <authorList>
            <person name="Du J."/>
            <person name="Liu Y."/>
            <person name="Pei T."/>
            <person name="Deng M.R."/>
            <person name="Zhu H."/>
        </authorList>
    </citation>
    <scope>NUCLEOTIDE SEQUENCE [LARGE SCALE GENOMIC DNA]</scope>
    <source>
        <strain evidence="1 2">6D45A</strain>
    </source>
</reference>
<organism evidence="1 2">
    <name type="scientific">Salipiger mangrovisoli</name>
    <dbReference type="NCBI Taxonomy" id="2865933"/>
    <lineage>
        <taxon>Bacteria</taxon>
        <taxon>Pseudomonadati</taxon>
        <taxon>Pseudomonadota</taxon>
        <taxon>Alphaproteobacteria</taxon>
        <taxon>Rhodobacterales</taxon>
        <taxon>Roseobacteraceae</taxon>
        <taxon>Salipiger</taxon>
    </lineage>
</organism>
<dbReference type="EMBL" id="JADFFK010000045">
    <property type="protein sequence ID" value="MBE9640724.1"/>
    <property type="molecule type" value="Genomic_DNA"/>
</dbReference>
<sequence>MVLLIARRSPAEATGMAGQAPTPRCIPGLLAGVWVAPRFCGRRNGASPATDQVQGAFAGADKGPLLPIAMIARRPLELEILRLDRF</sequence>
<proteinExistence type="predicted"/>
<dbReference type="Proteomes" id="UP000607796">
    <property type="component" value="Unassembled WGS sequence"/>
</dbReference>
<protein>
    <submittedName>
        <fullName evidence="1">Uncharacterized protein</fullName>
    </submittedName>
</protein>
<name>A0ABR9XB68_9RHOB</name>
<keyword evidence="2" id="KW-1185">Reference proteome</keyword>
<dbReference type="RefSeq" id="WP_194137986.1">
    <property type="nucleotide sequence ID" value="NZ_JADFFK010000045.1"/>
</dbReference>
<gene>
    <name evidence="1" type="ORF">IQ782_28150</name>
</gene>
<evidence type="ECO:0000313" key="1">
    <source>
        <dbReference type="EMBL" id="MBE9640724.1"/>
    </source>
</evidence>
<evidence type="ECO:0000313" key="2">
    <source>
        <dbReference type="Proteomes" id="UP000607796"/>
    </source>
</evidence>